<gene>
    <name evidence="2" type="ORF">ATI53_10366</name>
</gene>
<accession>A0A327XXE8</accession>
<reference evidence="2 3" key="1">
    <citation type="submission" date="2018-06" db="EMBL/GenBank/DDBJ databases">
        <title>Genomic Encyclopedia of Archaeal and Bacterial Type Strains, Phase II (KMG-II): from individual species to whole genera.</title>
        <authorList>
            <person name="Goeker M."/>
        </authorList>
    </citation>
    <scope>NUCLEOTIDE SEQUENCE [LARGE SCALE GENOMIC DNA]</scope>
    <source>
        <strain evidence="2 3">DSM 22011</strain>
    </source>
</reference>
<evidence type="ECO:0000256" key="1">
    <source>
        <dbReference type="SAM" id="MobiDB-lite"/>
    </source>
</evidence>
<organism evidence="2 3">
    <name type="scientific">Salipiger aestuarii</name>
    <dbReference type="NCBI Taxonomy" id="568098"/>
    <lineage>
        <taxon>Bacteria</taxon>
        <taxon>Pseudomonadati</taxon>
        <taxon>Pseudomonadota</taxon>
        <taxon>Alphaproteobacteria</taxon>
        <taxon>Rhodobacterales</taxon>
        <taxon>Roseobacteraceae</taxon>
        <taxon>Salipiger</taxon>
    </lineage>
</organism>
<protein>
    <submittedName>
        <fullName evidence="2">Uncharacterized protein</fullName>
    </submittedName>
</protein>
<dbReference type="Proteomes" id="UP000249165">
    <property type="component" value="Unassembled WGS sequence"/>
</dbReference>
<evidence type="ECO:0000313" key="3">
    <source>
        <dbReference type="Proteomes" id="UP000249165"/>
    </source>
</evidence>
<feature type="region of interest" description="Disordered" evidence="1">
    <location>
        <begin position="1"/>
        <end position="76"/>
    </location>
</feature>
<keyword evidence="3" id="KW-1185">Reference proteome</keyword>
<comment type="caution">
    <text evidence="2">The sequence shown here is derived from an EMBL/GenBank/DDBJ whole genome shotgun (WGS) entry which is preliminary data.</text>
</comment>
<sequence>MTRSGPARRFSPAQAARGQRGGSGKQRIIGDRQRIDRPAFGQIAQAPGPKADRDHPGPGVPGRRAQGAHGGLRPGGLERLGIAFDFPRAHPVIDEGGAHRRAGLRGGSRPPKRTLACHCHGHPFPEKSPRRSCGTVCRGRSGCVPFGIPSGPGGQERQRSATEECRDSGYLVKASVASQHMTVRAHLVENPLLDRQSRGRFNSRTPHAAQPALFYGFPLDDHAPRGGGAPSGAATIGSSF</sequence>
<name>A0A327XXE8_9RHOB</name>
<dbReference type="AlphaFoldDB" id="A0A327XXE8"/>
<dbReference type="EMBL" id="QLMG01000036">
    <property type="protein sequence ID" value="RAK13304.1"/>
    <property type="molecule type" value="Genomic_DNA"/>
</dbReference>
<proteinExistence type="predicted"/>
<evidence type="ECO:0000313" key="2">
    <source>
        <dbReference type="EMBL" id="RAK13304.1"/>
    </source>
</evidence>
<feature type="compositionally biased region" description="Basic and acidic residues" evidence="1">
    <location>
        <begin position="28"/>
        <end position="37"/>
    </location>
</feature>